<dbReference type="SUPFAM" id="SSF55781">
    <property type="entry name" value="GAF domain-like"/>
    <property type="match status" value="1"/>
</dbReference>
<dbReference type="SMART" id="SM00065">
    <property type="entry name" value="GAF"/>
    <property type="match status" value="1"/>
</dbReference>
<dbReference type="InterPro" id="IPR003018">
    <property type="entry name" value="GAF"/>
</dbReference>
<dbReference type="Gene3D" id="3.30.70.270">
    <property type="match status" value="1"/>
</dbReference>
<dbReference type="InterPro" id="IPR029016">
    <property type="entry name" value="GAF-like_dom_sf"/>
</dbReference>
<dbReference type="EMBL" id="LHPI01000001">
    <property type="protein sequence ID" value="KOO09442.1"/>
    <property type="molecule type" value="Genomic_DNA"/>
</dbReference>
<dbReference type="Gene3D" id="3.20.20.450">
    <property type="entry name" value="EAL domain"/>
    <property type="match status" value="1"/>
</dbReference>
<dbReference type="PROSITE" id="PS50883">
    <property type="entry name" value="EAL"/>
    <property type="match status" value="1"/>
</dbReference>
<dbReference type="AlphaFoldDB" id="A0A0M0I5S3"/>
<dbReference type="InterPro" id="IPR050706">
    <property type="entry name" value="Cyclic-di-GMP_PDE-like"/>
</dbReference>
<evidence type="ECO:0000313" key="2">
    <source>
        <dbReference type="EMBL" id="KOO09442.1"/>
    </source>
</evidence>
<dbReference type="SUPFAM" id="SSF141868">
    <property type="entry name" value="EAL domain-like"/>
    <property type="match status" value="1"/>
</dbReference>
<dbReference type="InterPro" id="IPR001633">
    <property type="entry name" value="EAL_dom"/>
</dbReference>
<protein>
    <submittedName>
        <fullName evidence="2">Diguanylate cyclase</fullName>
    </submittedName>
</protein>
<dbReference type="SMART" id="SM00052">
    <property type="entry name" value="EAL"/>
    <property type="match status" value="1"/>
</dbReference>
<dbReference type="Proteomes" id="UP000037530">
    <property type="component" value="Unassembled WGS sequence"/>
</dbReference>
<accession>A0A0M0I5S3</accession>
<dbReference type="Pfam" id="PF01590">
    <property type="entry name" value="GAF"/>
    <property type="match status" value="1"/>
</dbReference>
<dbReference type="Pfam" id="PF00563">
    <property type="entry name" value="EAL"/>
    <property type="match status" value="1"/>
</dbReference>
<dbReference type="Pfam" id="PF00990">
    <property type="entry name" value="GGDEF"/>
    <property type="match status" value="1"/>
</dbReference>
<name>A0A0M0I5S3_9VIBR</name>
<dbReference type="OrthoDB" id="9804951at2"/>
<dbReference type="SMART" id="SM00267">
    <property type="entry name" value="GGDEF"/>
    <property type="match status" value="1"/>
</dbReference>
<reference evidence="3" key="1">
    <citation type="submission" date="2015-08" db="EMBL/GenBank/DDBJ databases">
        <title>Vibrio galatheae sp. nov., a novel member of the Vibrionaceae family isolated from the Solomon Islands.</title>
        <authorList>
            <person name="Giubergia S."/>
            <person name="Machado H."/>
            <person name="Mateiu R.V."/>
            <person name="Gram L."/>
        </authorList>
    </citation>
    <scope>NUCLEOTIDE SEQUENCE [LARGE SCALE GENOMIC DNA]</scope>
    <source>
        <strain evidence="3">DSM 19134</strain>
    </source>
</reference>
<sequence length="638" mass="72425">MLKINCADISIPREMLDGWQTIVNLLAEVTSVPAALIMRVHPERIEVFAANTNTSHPYSVGDSELLEQGLYCETVINEKRQLLVPNASNDPIWKDNPDMKFGLLAYCGFPLCWPNGEVFGTICILDDKENHFSQTYQTLLESFKDSIEAHLKTLYQNTRLQELNYILKSRVQNRTQDLVDLNYSLNVEIDKRRAAEQKVHYQQRHDLATGFLNRTALETETETLLRQASRDENEHVVVVHVGFANGRRIQSKYGYKVWDQVLTQYHHRAGDLSDYNLQTARPTSTDLAFIFSSKHLEQDIHTLCSRLMDVSQLEFNIEGEQLHLHGYIGIATSKDTTSSTCLLKYAFEAMLSCKDSGHKFSFYSQDLSDIQKNINKLESYLLQAVRNDDLLLYFQPKVSPATRKWVGAEALLRWRHPILGDISNEPLIHLAEQNGLIFEVGNFVLRSAIQKAGEWVGQIDDFKLSVNVSAVQLQNPHFVETVQDLLTTYQLPARFLELEVTESCLIADEVKALNALNSLSALGVTLSLDDFGTGYASFNYLKKFPFDALKIDKSFIQHLESNSEDREIVRSIINIAKKLGYQVTIEGVETLKHETFIISEECEVGQGYLYGKPMPCDEFESILLLQQSDTPNAHASGL</sequence>
<dbReference type="PANTHER" id="PTHR33121:SF71">
    <property type="entry name" value="OXYGEN SENSOR PROTEIN DOSP"/>
    <property type="match status" value="1"/>
</dbReference>
<organism evidence="2 3">
    <name type="scientific">Vibrio hepatarius</name>
    <dbReference type="NCBI Taxonomy" id="171383"/>
    <lineage>
        <taxon>Bacteria</taxon>
        <taxon>Pseudomonadati</taxon>
        <taxon>Pseudomonadota</taxon>
        <taxon>Gammaproteobacteria</taxon>
        <taxon>Vibrionales</taxon>
        <taxon>Vibrionaceae</taxon>
        <taxon>Vibrio</taxon>
        <taxon>Vibrio oreintalis group</taxon>
    </lineage>
</organism>
<dbReference type="GO" id="GO:0071111">
    <property type="term" value="F:cyclic-guanylate-specific phosphodiesterase activity"/>
    <property type="evidence" value="ECO:0007669"/>
    <property type="project" value="InterPro"/>
</dbReference>
<dbReference type="Gene3D" id="3.30.450.40">
    <property type="match status" value="1"/>
</dbReference>
<dbReference type="CDD" id="cd01948">
    <property type="entry name" value="EAL"/>
    <property type="match status" value="1"/>
</dbReference>
<comment type="caution">
    <text evidence="2">The sequence shown here is derived from an EMBL/GenBank/DDBJ whole genome shotgun (WGS) entry which is preliminary data.</text>
</comment>
<dbReference type="InterPro" id="IPR043128">
    <property type="entry name" value="Rev_trsase/Diguanyl_cyclase"/>
</dbReference>
<gene>
    <name evidence="2" type="ORF">AKJ31_03565</name>
</gene>
<dbReference type="PANTHER" id="PTHR33121">
    <property type="entry name" value="CYCLIC DI-GMP PHOSPHODIESTERASE PDEF"/>
    <property type="match status" value="1"/>
</dbReference>
<feature type="domain" description="EAL" evidence="1">
    <location>
        <begin position="374"/>
        <end position="627"/>
    </location>
</feature>
<proteinExistence type="predicted"/>
<evidence type="ECO:0000313" key="3">
    <source>
        <dbReference type="Proteomes" id="UP000037530"/>
    </source>
</evidence>
<dbReference type="InterPro" id="IPR029787">
    <property type="entry name" value="Nucleotide_cyclase"/>
</dbReference>
<evidence type="ECO:0000259" key="1">
    <source>
        <dbReference type="PROSITE" id="PS50883"/>
    </source>
</evidence>
<keyword evidence="3" id="KW-1185">Reference proteome</keyword>
<dbReference type="SUPFAM" id="SSF55073">
    <property type="entry name" value="Nucleotide cyclase"/>
    <property type="match status" value="1"/>
</dbReference>
<dbReference type="STRING" id="171383.AKJ31_03565"/>
<dbReference type="InterPro" id="IPR000160">
    <property type="entry name" value="GGDEF_dom"/>
</dbReference>
<dbReference type="RefSeq" id="WP_053407701.1">
    <property type="nucleotide sequence ID" value="NZ_DAIPHI010000056.1"/>
</dbReference>
<dbReference type="PATRIC" id="fig|171383.3.peg.737"/>
<dbReference type="InterPro" id="IPR035919">
    <property type="entry name" value="EAL_sf"/>
</dbReference>